<comment type="caution">
    <text evidence="4">The sequence shown here is derived from an EMBL/GenBank/DDBJ whole genome shotgun (WGS) entry which is preliminary data.</text>
</comment>
<dbReference type="Gene3D" id="3.30.70.330">
    <property type="match status" value="1"/>
</dbReference>
<name>A0ABP1GH99_9CHLO</name>
<evidence type="ECO:0000256" key="2">
    <source>
        <dbReference type="PROSITE-ProRule" id="PRU00176"/>
    </source>
</evidence>
<accession>A0ABP1GH99</accession>
<sequence length="147" mass="16235">MSRRGRERAYGCSLILRNVSRTTRADDLRYMAERFGRVRDVYIPVDYMTRLPRGIAFVEYTDPKDAEDAIYGLDRKVFDGRELSVQFAMEGRKRPEDAARARFDFAILVSPGRGAEPDPTHPAGAHPRGGAILALTGPGAGAILGPL</sequence>
<keyword evidence="1" id="KW-0507">mRNA processing</keyword>
<dbReference type="InterPro" id="IPR012677">
    <property type="entry name" value="Nucleotide-bd_a/b_plait_sf"/>
</dbReference>
<feature type="domain" description="RRM" evidence="3">
    <location>
        <begin position="12"/>
        <end position="90"/>
    </location>
</feature>
<dbReference type="PANTHER" id="PTHR23147">
    <property type="entry name" value="SERINE/ARGININE RICH SPLICING FACTOR"/>
    <property type="match status" value="1"/>
</dbReference>
<dbReference type="Proteomes" id="UP001497392">
    <property type="component" value="Unassembled WGS sequence"/>
</dbReference>
<dbReference type="InterPro" id="IPR035979">
    <property type="entry name" value="RBD_domain_sf"/>
</dbReference>
<evidence type="ECO:0000313" key="5">
    <source>
        <dbReference type="Proteomes" id="UP001497392"/>
    </source>
</evidence>
<dbReference type="SUPFAM" id="SSF54928">
    <property type="entry name" value="RNA-binding domain, RBD"/>
    <property type="match status" value="1"/>
</dbReference>
<dbReference type="Pfam" id="PF00076">
    <property type="entry name" value="RRM_1"/>
    <property type="match status" value="1"/>
</dbReference>
<keyword evidence="1" id="KW-0508">mRNA splicing</keyword>
<protein>
    <submittedName>
        <fullName evidence="4">G13372 protein</fullName>
    </submittedName>
</protein>
<dbReference type="EMBL" id="CAXHTA020000021">
    <property type="protein sequence ID" value="CAL5229944.1"/>
    <property type="molecule type" value="Genomic_DNA"/>
</dbReference>
<organism evidence="4 5">
    <name type="scientific">Coccomyxa viridis</name>
    <dbReference type="NCBI Taxonomy" id="1274662"/>
    <lineage>
        <taxon>Eukaryota</taxon>
        <taxon>Viridiplantae</taxon>
        <taxon>Chlorophyta</taxon>
        <taxon>core chlorophytes</taxon>
        <taxon>Trebouxiophyceae</taxon>
        <taxon>Trebouxiophyceae incertae sedis</taxon>
        <taxon>Coccomyxaceae</taxon>
        <taxon>Coccomyxa</taxon>
    </lineage>
</organism>
<keyword evidence="5" id="KW-1185">Reference proteome</keyword>
<evidence type="ECO:0000256" key="1">
    <source>
        <dbReference type="ARBA" id="ARBA00023187"/>
    </source>
</evidence>
<dbReference type="SMART" id="SM00360">
    <property type="entry name" value="RRM"/>
    <property type="match status" value="1"/>
</dbReference>
<dbReference type="InterPro" id="IPR000504">
    <property type="entry name" value="RRM_dom"/>
</dbReference>
<dbReference type="PROSITE" id="PS50102">
    <property type="entry name" value="RRM"/>
    <property type="match status" value="1"/>
</dbReference>
<dbReference type="InterPro" id="IPR050907">
    <property type="entry name" value="SRSF"/>
</dbReference>
<keyword evidence="2" id="KW-0694">RNA-binding</keyword>
<gene>
    <name evidence="4" type="primary">g13372</name>
    <name evidence="4" type="ORF">VP750_LOCUS11850</name>
</gene>
<evidence type="ECO:0000259" key="3">
    <source>
        <dbReference type="PROSITE" id="PS50102"/>
    </source>
</evidence>
<proteinExistence type="predicted"/>
<reference evidence="4 5" key="1">
    <citation type="submission" date="2024-06" db="EMBL/GenBank/DDBJ databases">
        <authorList>
            <person name="Kraege A."/>
            <person name="Thomma B."/>
        </authorList>
    </citation>
    <scope>NUCLEOTIDE SEQUENCE [LARGE SCALE GENOMIC DNA]</scope>
</reference>
<evidence type="ECO:0000313" key="4">
    <source>
        <dbReference type="EMBL" id="CAL5229944.1"/>
    </source>
</evidence>